<organism evidence="1 2">
    <name type="scientific">Melastoma candidum</name>
    <dbReference type="NCBI Taxonomy" id="119954"/>
    <lineage>
        <taxon>Eukaryota</taxon>
        <taxon>Viridiplantae</taxon>
        <taxon>Streptophyta</taxon>
        <taxon>Embryophyta</taxon>
        <taxon>Tracheophyta</taxon>
        <taxon>Spermatophyta</taxon>
        <taxon>Magnoliopsida</taxon>
        <taxon>eudicotyledons</taxon>
        <taxon>Gunneridae</taxon>
        <taxon>Pentapetalae</taxon>
        <taxon>rosids</taxon>
        <taxon>malvids</taxon>
        <taxon>Myrtales</taxon>
        <taxon>Melastomataceae</taxon>
        <taxon>Melastomatoideae</taxon>
        <taxon>Melastomateae</taxon>
        <taxon>Melastoma</taxon>
    </lineage>
</organism>
<sequence length="116" mass="12291">MRCAPLGNAPPAPSSSPTLSGSPANNLPTMAIPALKSLARVIVRSSLSPVKLLWSIVYLLYPNNSLLLVDEMAYEESCGLPLSNVSLDGNPFSFAAKKNNNLYCGDSSFEISCKGD</sequence>
<evidence type="ECO:0000313" key="1">
    <source>
        <dbReference type="EMBL" id="KAI4324665.1"/>
    </source>
</evidence>
<comment type="caution">
    <text evidence="1">The sequence shown here is derived from an EMBL/GenBank/DDBJ whole genome shotgun (WGS) entry which is preliminary data.</text>
</comment>
<reference evidence="2" key="1">
    <citation type="journal article" date="2023" name="Front. Plant Sci.">
        <title>Chromosomal-level genome assembly of Melastoma candidum provides insights into trichome evolution.</title>
        <authorList>
            <person name="Zhong Y."/>
            <person name="Wu W."/>
            <person name="Sun C."/>
            <person name="Zou P."/>
            <person name="Liu Y."/>
            <person name="Dai S."/>
            <person name="Zhou R."/>
        </authorList>
    </citation>
    <scope>NUCLEOTIDE SEQUENCE [LARGE SCALE GENOMIC DNA]</scope>
</reference>
<dbReference type="EMBL" id="CM042888">
    <property type="protein sequence ID" value="KAI4324665.1"/>
    <property type="molecule type" value="Genomic_DNA"/>
</dbReference>
<proteinExistence type="predicted"/>
<evidence type="ECO:0000313" key="2">
    <source>
        <dbReference type="Proteomes" id="UP001057402"/>
    </source>
</evidence>
<keyword evidence="2" id="KW-1185">Reference proteome</keyword>
<name>A0ACB9MR05_9MYRT</name>
<protein>
    <submittedName>
        <fullName evidence="1">Uncharacterized protein</fullName>
    </submittedName>
</protein>
<gene>
    <name evidence="1" type="ORF">MLD38_030132</name>
</gene>
<dbReference type="Proteomes" id="UP001057402">
    <property type="component" value="Chromosome 9"/>
</dbReference>
<accession>A0ACB9MR05</accession>